<keyword evidence="2" id="KW-1185">Reference proteome</keyword>
<dbReference type="AlphaFoldDB" id="A0A1Z4LKK3"/>
<evidence type="ECO:0000313" key="1">
    <source>
        <dbReference type="EMBL" id="BAY81773.1"/>
    </source>
</evidence>
<name>A0A1Z4LKK3_9CYAN</name>
<dbReference type="Proteomes" id="UP000218418">
    <property type="component" value="Chromosome"/>
</dbReference>
<organism evidence="1 2">
    <name type="scientific">Calothrix parasitica NIES-267</name>
    <dbReference type="NCBI Taxonomy" id="1973488"/>
    <lineage>
        <taxon>Bacteria</taxon>
        <taxon>Bacillati</taxon>
        <taxon>Cyanobacteriota</taxon>
        <taxon>Cyanophyceae</taxon>
        <taxon>Nostocales</taxon>
        <taxon>Calotrichaceae</taxon>
        <taxon>Calothrix</taxon>
    </lineage>
</organism>
<gene>
    <name evidence="1" type="ORF">NIES267_12500</name>
</gene>
<reference evidence="1 2" key="1">
    <citation type="submission" date="2017-06" db="EMBL/GenBank/DDBJ databases">
        <title>Genome sequencing of cyanobaciteial culture collection at National Institute for Environmental Studies (NIES).</title>
        <authorList>
            <person name="Hirose Y."/>
            <person name="Shimura Y."/>
            <person name="Fujisawa T."/>
            <person name="Nakamura Y."/>
            <person name="Kawachi M."/>
        </authorList>
    </citation>
    <scope>NUCLEOTIDE SEQUENCE [LARGE SCALE GENOMIC DNA]</scope>
    <source>
        <strain evidence="1 2">NIES-267</strain>
    </source>
</reference>
<proteinExistence type="predicted"/>
<evidence type="ECO:0000313" key="2">
    <source>
        <dbReference type="Proteomes" id="UP000218418"/>
    </source>
</evidence>
<dbReference type="EMBL" id="AP018227">
    <property type="protein sequence ID" value="BAY81773.1"/>
    <property type="molecule type" value="Genomic_DNA"/>
</dbReference>
<sequence>MQFDEQYQVNNYSFSITPTLGRNCKITYSALSWIFIYVYEYKEILNQYFFIF</sequence>
<protein>
    <submittedName>
        <fullName evidence="1">Uncharacterized protein</fullName>
    </submittedName>
</protein>
<accession>A0A1Z4LKK3</accession>